<comment type="similarity">
    <text evidence="2 8">Belongs to the FAN1 family.</text>
</comment>
<keyword evidence="8" id="KW-0234">DNA repair</keyword>
<accession>A0A261Y8N2</accession>
<comment type="catalytic activity">
    <reaction evidence="1 8">
        <text>Hydrolytically removes 5'-nucleotides successively from the 3'-hydroxy termini of 3'-hydroxy-terminated oligonucleotides.</text>
        <dbReference type="EC" id="3.1.4.1"/>
    </reaction>
</comment>
<evidence type="ECO:0000256" key="2">
    <source>
        <dbReference type="ARBA" id="ARBA00005533"/>
    </source>
</evidence>
<dbReference type="PANTHER" id="PTHR15749:SF4">
    <property type="entry name" value="FANCONI-ASSOCIATED NUCLEASE 1"/>
    <property type="match status" value="1"/>
</dbReference>
<dbReference type="EC" id="3.1.4.1" evidence="8"/>
<proteinExistence type="inferred from homology"/>
<evidence type="ECO:0000313" key="12">
    <source>
        <dbReference type="Proteomes" id="UP000242875"/>
    </source>
</evidence>
<evidence type="ECO:0000256" key="6">
    <source>
        <dbReference type="ARBA" id="ARBA00022842"/>
    </source>
</evidence>
<evidence type="ECO:0000256" key="7">
    <source>
        <dbReference type="ARBA" id="ARBA00023211"/>
    </source>
</evidence>
<feature type="region of interest" description="Disordered" evidence="9">
    <location>
        <begin position="238"/>
        <end position="261"/>
    </location>
</feature>
<comment type="cofactor">
    <cofactor evidence="8">
        <name>Mg(2+)</name>
        <dbReference type="ChEBI" id="CHEBI:18420"/>
    </cofactor>
    <cofactor evidence="8">
        <name>Mn(2+)</name>
        <dbReference type="ChEBI" id="CHEBI:29035"/>
    </cofactor>
</comment>
<name>A0A261Y8N2_9FUNG</name>
<reference evidence="11 12" key="1">
    <citation type="journal article" date="2017" name="Mycologia">
        <title>Bifiguratus adelaidae, gen. et sp. nov., a new member of Mucoromycotina in endophytic and soil-dwelling habitats.</title>
        <authorList>
            <person name="Torres-Cruz T.J."/>
            <person name="Billingsley Tobias T.L."/>
            <person name="Almatruk M."/>
            <person name="Hesse C."/>
            <person name="Kuske C.R."/>
            <person name="Desiro A."/>
            <person name="Benucci G.M."/>
            <person name="Bonito G."/>
            <person name="Stajich J.E."/>
            <person name="Dunlap C."/>
            <person name="Arnold A.E."/>
            <person name="Porras-Alfaro A."/>
        </authorList>
    </citation>
    <scope>NUCLEOTIDE SEQUENCE [LARGE SCALE GENOMIC DNA]</scope>
    <source>
        <strain evidence="11 12">AZ0501</strain>
    </source>
</reference>
<comment type="subcellular location">
    <subcellularLocation>
        <location evidence="8">Nucleus</location>
    </subcellularLocation>
</comment>
<evidence type="ECO:0000313" key="11">
    <source>
        <dbReference type="EMBL" id="OZJ07000.1"/>
    </source>
</evidence>
<feature type="compositionally biased region" description="Basic residues" evidence="9">
    <location>
        <begin position="522"/>
        <end position="531"/>
    </location>
</feature>
<evidence type="ECO:0000256" key="1">
    <source>
        <dbReference type="ARBA" id="ARBA00000983"/>
    </source>
</evidence>
<dbReference type="Gene3D" id="3.40.1350.10">
    <property type="match status" value="1"/>
</dbReference>
<feature type="compositionally biased region" description="Basic and acidic residues" evidence="9">
    <location>
        <begin position="106"/>
        <end position="116"/>
    </location>
</feature>
<dbReference type="GO" id="GO:0036297">
    <property type="term" value="P:interstrand cross-link repair"/>
    <property type="evidence" value="ECO:0007669"/>
    <property type="project" value="InterPro"/>
</dbReference>
<feature type="compositionally biased region" description="Low complexity" evidence="9">
    <location>
        <begin position="248"/>
        <end position="257"/>
    </location>
</feature>
<evidence type="ECO:0000256" key="3">
    <source>
        <dbReference type="ARBA" id="ARBA00022722"/>
    </source>
</evidence>
<dbReference type="CDD" id="cd22326">
    <property type="entry name" value="FAN1-like"/>
    <property type="match status" value="1"/>
</dbReference>
<dbReference type="PANTHER" id="PTHR15749">
    <property type="entry name" value="FANCONI-ASSOCIATED NUCLEASE 1"/>
    <property type="match status" value="1"/>
</dbReference>
<evidence type="ECO:0000256" key="5">
    <source>
        <dbReference type="ARBA" id="ARBA00022801"/>
    </source>
</evidence>
<dbReference type="InterPro" id="IPR014883">
    <property type="entry name" value="VRR_NUC"/>
</dbReference>
<dbReference type="GO" id="GO:0005634">
    <property type="term" value="C:nucleus"/>
    <property type="evidence" value="ECO:0007669"/>
    <property type="project" value="UniProtKB-SubCell"/>
</dbReference>
<dbReference type="EMBL" id="MVBO01000001">
    <property type="protein sequence ID" value="OZJ07000.1"/>
    <property type="molecule type" value="Genomic_DNA"/>
</dbReference>
<feature type="region of interest" description="Disordered" evidence="9">
    <location>
        <begin position="43"/>
        <end position="127"/>
    </location>
</feature>
<dbReference type="AlphaFoldDB" id="A0A261Y8N2"/>
<dbReference type="GO" id="GO:0070336">
    <property type="term" value="F:flap-structured DNA binding"/>
    <property type="evidence" value="ECO:0007669"/>
    <property type="project" value="TreeGrafter"/>
</dbReference>
<comment type="caution">
    <text evidence="11">The sequence shown here is derived from an EMBL/GenBank/DDBJ whole genome shotgun (WGS) entry which is preliminary data.</text>
</comment>
<dbReference type="GO" id="GO:0017108">
    <property type="term" value="F:5'-flap endonuclease activity"/>
    <property type="evidence" value="ECO:0007669"/>
    <property type="project" value="TreeGrafter"/>
</dbReference>
<dbReference type="GO" id="GO:0004528">
    <property type="term" value="F:phosphodiesterase I activity"/>
    <property type="evidence" value="ECO:0007669"/>
    <property type="project" value="UniProtKB-EC"/>
</dbReference>
<dbReference type="InterPro" id="IPR011856">
    <property type="entry name" value="tRNA_endonuc-like_dom_sf"/>
</dbReference>
<feature type="region of interest" description="Disordered" evidence="9">
    <location>
        <begin position="514"/>
        <end position="537"/>
    </location>
</feature>
<keyword evidence="8" id="KW-0227">DNA damage</keyword>
<evidence type="ECO:0000256" key="9">
    <source>
        <dbReference type="SAM" id="MobiDB-lite"/>
    </source>
</evidence>
<dbReference type="InterPro" id="IPR049132">
    <property type="entry name" value="FAN1-like_euk"/>
</dbReference>
<sequence length="954" mass="108920">MACPERRETVPGKMQTSLWDFIASEQDRPLSDSNGALVAIVARNGEKPPLSRDRRRKRLKLEDSDSALKAASESSSVTETETPDFPSLGGSPKSLTTESPATDCESMNRKLGHPEESSDGSNECSDALMSGRASGVVTPLNMEDAENSDNLEGVLDENLQALDDQRLNSVDREELNAAKSRIRKSMYVEASDTILSTVLDGEAYLFTEEEKEAFSRFRALSEDARLLFIRLFMRKALPNDPTSPPSSPSGSPTFDTSNPQSIKTVFPQLKPDESSKQLPDAQSPVLNQEAKRPRFFQLSKLTHYTRPTITSLYGIKDLAGTCNELAEAGFALVTKDVLLWSQLLPCLSLDEIKDIVKEVFGNAMLHQASSKRRDSFIQYICKSISSQNTLTKFAQSNSTSSRESLLLEKMLEKTGPVIAINPEYPPLFHRLHLVFYRSTQYNEQALTTSILASISKRYYPSYLVCRTHNIWKSRDQLLEYEAAIKLEKVFEDSVMAIDDTRRLYQTDTKSEEVAYLDDPPTRRRPRRKPSMHKPGDWKEKERELLLRSFEMAENIIPRWLELSQSKEKDKQDQKDPLAPFSNINYFLHRFEAGWIYTHIIEHACALLGRLHDHDHERWILDQLLAQKKYRVGKRGAWYDRLALLWGFHVGGRAGKKKALEVCVKGVEEVGMHLVYLQPLQRRIMRLESELKIPKREQHDFSYIVMRRAFERTVYGERLSDLTTGFKSLWRGDDGAECSVEECALGFYVRQGYRGFHSENSIITSLVSRYSSSSTSLTGPKFALLFWDILFMPCQGVFETQYQTAPLDLTTDAFYFGRYHEINERLRDISNGHFLNPIKTVDDRERPKLTLCRGLSWRFEQEDFLQIAECIGGPALAQICRAFAEEYEQRCGGFPDLFCWDYAAKKVKIVEVKGPGDRLSETQKVWIDLLLSAGLDVELCKVREWTAENELLEED</sequence>
<evidence type="ECO:0000259" key="10">
    <source>
        <dbReference type="SMART" id="SM00990"/>
    </source>
</evidence>
<protein>
    <recommendedName>
        <fullName evidence="8">Fanconi-associated nuclease</fullName>
        <ecNumber evidence="8">3.1.4.1</ecNumber>
    </recommendedName>
</protein>
<dbReference type="InterPro" id="IPR033315">
    <property type="entry name" value="Fan1-like"/>
</dbReference>
<dbReference type="OrthoDB" id="76364at2759"/>
<gene>
    <name evidence="11" type="ORF">BZG36_00039</name>
</gene>
<keyword evidence="3 8" id="KW-0540">Nuclease</keyword>
<dbReference type="Pfam" id="PF21170">
    <property type="entry name" value="FAN1_TPR"/>
    <property type="match status" value="1"/>
</dbReference>
<dbReference type="GO" id="GO:0046872">
    <property type="term" value="F:metal ion binding"/>
    <property type="evidence" value="ECO:0007669"/>
    <property type="project" value="UniProtKB-KW"/>
</dbReference>
<keyword evidence="4 8" id="KW-0479">Metal-binding</keyword>
<keyword evidence="5 8" id="KW-0378">Hydrolase</keyword>
<dbReference type="Proteomes" id="UP000242875">
    <property type="component" value="Unassembled WGS sequence"/>
</dbReference>
<keyword evidence="6 8" id="KW-0460">Magnesium</keyword>
<feature type="domain" description="VRR-NUC" evidence="10">
    <location>
        <begin position="828"/>
        <end position="943"/>
    </location>
</feature>
<dbReference type="InterPro" id="IPR049126">
    <property type="entry name" value="FAN1-like_TPR"/>
</dbReference>
<comment type="function">
    <text evidence="8">Nuclease required for the repair of DNA interstrand cross-links (ICL). Acts as a 5'-3' exonuclease that anchors at a cut end of DNA and cleaves DNA successively at every third nucleotide, allowing to excise an ICL from one strand through flanking incisions.</text>
</comment>
<dbReference type="GO" id="GO:0008409">
    <property type="term" value="F:5'-3' exonuclease activity"/>
    <property type="evidence" value="ECO:0007669"/>
    <property type="project" value="TreeGrafter"/>
</dbReference>
<dbReference type="SMART" id="SM00990">
    <property type="entry name" value="VRR_NUC"/>
    <property type="match status" value="1"/>
</dbReference>
<organism evidence="11 12">
    <name type="scientific">Bifiguratus adelaidae</name>
    <dbReference type="NCBI Taxonomy" id="1938954"/>
    <lineage>
        <taxon>Eukaryota</taxon>
        <taxon>Fungi</taxon>
        <taxon>Fungi incertae sedis</taxon>
        <taxon>Mucoromycota</taxon>
        <taxon>Mucoromycotina</taxon>
        <taxon>Endogonomycetes</taxon>
        <taxon>Endogonales</taxon>
        <taxon>Endogonales incertae sedis</taxon>
        <taxon>Bifiguratus</taxon>
    </lineage>
</organism>
<dbReference type="Pfam" id="PF08774">
    <property type="entry name" value="VRR_NUC"/>
    <property type="match status" value="1"/>
</dbReference>
<evidence type="ECO:0000256" key="8">
    <source>
        <dbReference type="RuleBase" id="RU365033"/>
    </source>
</evidence>
<evidence type="ECO:0000256" key="4">
    <source>
        <dbReference type="ARBA" id="ARBA00022723"/>
    </source>
</evidence>
<keyword evidence="12" id="KW-1185">Reference proteome</keyword>
<keyword evidence="8" id="KW-0539">Nucleus</keyword>
<keyword evidence="7 8" id="KW-0464">Manganese</keyword>